<dbReference type="RefSeq" id="XP_065328813.1">
    <property type="nucleotide sequence ID" value="XM_065472741.1"/>
</dbReference>
<reference evidence="3" key="1">
    <citation type="journal article" date="2024" name="BMC Genomics">
        <title>Functional annotation of a divergent genome using sequence and structure-based similarity.</title>
        <authorList>
            <person name="Svedberg D."/>
            <person name="Winiger R.R."/>
            <person name="Berg A."/>
            <person name="Sharma H."/>
            <person name="Tellgren-Roth C."/>
            <person name="Debrunner-Vossbrinck B.A."/>
            <person name="Vossbrinck C.R."/>
            <person name="Barandun J."/>
        </authorList>
    </citation>
    <scope>NUCLEOTIDE SEQUENCE</scope>
    <source>
        <strain evidence="3">Illinois isolate</strain>
    </source>
</reference>
<gene>
    <name evidence="3" type="ORF">VNE69_02189</name>
</gene>
<keyword evidence="2" id="KW-0732">Signal</keyword>
<keyword evidence="4" id="KW-1185">Reference proteome</keyword>
<organism evidence="3 4">
    <name type="scientific">Vairimorpha necatrix</name>
    <dbReference type="NCBI Taxonomy" id="6039"/>
    <lineage>
        <taxon>Eukaryota</taxon>
        <taxon>Fungi</taxon>
        <taxon>Fungi incertae sedis</taxon>
        <taxon>Microsporidia</taxon>
        <taxon>Nosematidae</taxon>
        <taxon>Vairimorpha</taxon>
    </lineage>
</organism>
<evidence type="ECO:0000313" key="4">
    <source>
        <dbReference type="Proteomes" id="UP001334084"/>
    </source>
</evidence>
<dbReference type="Proteomes" id="UP001334084">
    <property type="component" value="Chromosome 2"/>
</dbReference>
<dbReference type="AlphaFoldDB" id="A0AAX4J9Y1"/>
<name>A0AAX4J9Y1_9MICR</name>
<feature type="signal peptide" evidence="2">
    <location>
        <begin position="1"/>
        <end position="17"/>
    </location>
</feature>
<proteinExistence type="predicted"/>
<dbReference type="EMBL" id="CP142727">
    <property type="protein sequence ID" value="WUR02668.1"/>
    <property type="molecule type" value="Genomic_DNA"/>
</dbReference>
<dbReference type="KEGG" id="vnx:VNE69_02189"/>
<protein>
    <submittedName>
        <fullName evidence="3">Uncharacterized protein</fullName>
    </submittedName>
</protein>
<feature type="chain" id="PRO_5043500664" evidence="2">
    <location>
        <begin position="18"/>
        <end position="246"/>
    </location>
</feature>
<evidence type="ECO:0000313" key="3">
    <source>
        <dbReference type="EMBL" id="WUR02668.1"/>
    </source>
</evidence>
<feature type="region of interest" description="Disordered" evidence="1">
    <location>
        <begin position="204"/>
        <end position="246"/>
    </location>
</feature>
<dbReference type="GeneID" id="90540479"/>
<evidence type="ECO:0000256" key="1">
    <source>
        <dbReference type="SAM" id="MobiDB-lite"/>
    </source>
</evidence>
<sequence length="246" mass="28835">MLLVLLLFVSNIKILKANDEIDMKISTEERKERYNKCVELLSQKEAPILCVTHSKEKKEKIGKIMYDVLLDAIEFPLKMQPSWPKPIDENEYEIKREDVSLCFYQRALTGISDMMMRYGKSRALHIFVYELADKTRRLCQALICMYDFDDLDLDQVRQILKKYFDFKLSEENNLIVEQVCKNDNFKQILYDVFHSIGNQADSNAIEHDEREDIDDAGGKMQDNQNSMKLGEFQAMDNSNKESSDKE</sequence>
<accession>A0AAX4J9Y1</accession>
<evidence type="ECO:0000256" key="2">
    <source>
        <dbReference type="SAM" id="SignalP"/>
    </source>
</evidence>